<organism evidence="2 3">
    <name type="scientific">Paenibacillus spongiae</name>
    <dbReference type="NCBI Taxonomy" id="2909671"/>
    <lineage>
        <taxon>Bacteria</taxon>
        <taxon>Bacillati</taxon>
        <taxon>Bacillota</taxon>
        <taxon>Bacilli</taxon>
        <taxon>Bacillales</taxon>
        <taxon>Paenibacillaceae</taxon>
        <taxon>Paenibacillus</taxon>
    </lineage>
</organism>
<name>A0ABY5SMW5_9BACL</name>
<feature type="compositionally biased region" description="Basic and acidic residues" evidence="1">
    <location>
        <begin position="44"/>
        <end position="66"/>
    </location>
</feature>
<proteinExistence type="predicted"/>
<evidence type="ECO:0000313" key="3">
    <source>
        <dbReference type="Proteomes" id="UP001057877"/>
    </source>
</evidence>
<sequence length="66" mass="7708">MERTVRTNMTKPKGAIDKNLSNVIKELEENPVNSHQAQQFQQDSNDRRHQDMLNHDEPTDLSHPRS</sequence>
<protein>
    <recommendedName>
        <fullName evidence="4">DUF4025 domain-containing protein</fullName>
    </recommendedName>
</protein>
<feature type="region of interest" description="Disordered" evidence="1">
    <location>
        <begin position="29"/>
        <end position="66"/>
    </location>
</feature>
<evidence type="ECO:0008006" key="4">
    <source>
        <dbReference type="Google" id="ProtNLM"/>
    </source>
</evidence>
<gene>
    <name evidence="2" type="ORF">L1F29_00460</name>
</gene>
<dbReference type="Proteomes" id="UP001057877">
    <property type="component" value="Chromosome"/>
</dbReference>
<accession>A0ABY5SMW5</accession>
<evidence type="ECO:0000313" key="2">
    <source>
        <dbReference type="EMBL" id="UVI33855.1"/>
    </source>
</evidence>
<dbReference type="RefSeq" id="WP_258389907.1">
    <property type="nucleotide sequence ID" value="NZ_CP091430.1"/>
</dbReference>
<evidence type="ECO:0000256" key="1">
    <source>
        <dbReference type="SAM" id="MobiDB-lite"/>
    </source>
</evidence>
<keyword evidence="3" id="KW-1185">Reference proteome</keyword>
<reference evidence="2" key="1">
    <citation type="submission" date="2022-01" db="EMBL/GenBank/DDBJ databases">
        <title>Paenibacillus spongiae sp. nov., isolated from marine sponge.</title>
        <authorList>
            <person name="Li Z."/>
            <person name="Zhang M."/>
        </authorList>
    </citation>
    <scope>NUCLEOTIDE SEQUENCE</scope>
    <source>
        <strain evidence="2">PHS-Z3</strain>
    </source>
</reference>
<dbReference type="EMBL" id="CP091430">
    <property type="protein sequence ID" value="UVI33855.1"/>
    <property type="molecule type" value="Genomic_DNA"/>
</dbReference>
<feature type="compositionally biased region" description="Polar residues" evidence="1">
    <location>
        <begin position="31"/>
        <end position="43"/>
    </location>
</feature>